<dbReference type="PhylomeDB" id="A0A0G4HB04"/>
<name>A0A0G4HB04_9ALVE</name>
<dbReference type="EMBL" id="CDMZ01002153">
    <property type="protein sequence ID" value="CEM41020.1"/>
    <property type="molecule type" value="Genomic_DNA"/>
</dbReference>
<feature type="region of interest" description="Disordered" evidence="1">
    <location>
        <begin position="100"/>
        <end position="134"/>
    </location>
</feature>
<dbReference type="AlphaFoldDB" id="A0A0G4HB04"/>
<organism evidence="2">
    <name type="scientific">Chromera velia CCMP2878</name>
    <dbReference type="NCBI Taxonomy" id="1169474"/>
    <lineage>
        <taxon>Eukaryota</taxon>
        <taxon>Sar</taxon>
        <taxon>Alveolata</taxon>
        <taxon>Colpodellida</taxon>
        <taxon>Chromeraceae</taxon>
        <taxon>Chromera</taxon>
    </lineage>
</organism>
<gene>
    <name evidence="2" type="ORF">Cvel_25721</name>
</gene>
<accession>A0A0G4HB04</accession>
<dbReference type="VEuPathDB" id="CryptoDB:Cvel_25721"/>
<proteinExistence type="predicted"/>
<feature type="compositionally biased region" description="Pro residues" evidence="1">
    <location>
        <begin position="101"/>
        <end position="110"/>
    </location>
</feature>
<evidence type="ECO:0000313" key="2">
    <source>
        <dbReference type="EMBL" id="CEM41020.1"/>
    </source>
</evidence>
<protein>
    <submittedName>
        <fullName evidence="2">Uncharacterized protein</fullName>
    </submittedName>
</protein>
<sequence>MKAEKEAALTAMRKAVEDVRNLCLTLRRLASYEAADLRINDGRSSSSVLLRSAVADRMKLLARGKLGAASVQFSPDMLHIALFPLADMVSDLMVRSGRYPAPNPLLPSPPQASTERGSQRDRQTAGGKGGYADVVANGSSRRPLLWCLWCDNHAPKAGLPRALEDKHSTTHCPKDDMPLLCTQPLCQNMKPEPLRHKANGHICKIVHQAVRSTAQSLQADVAPIPPPPQGQHEGGRAMVSKGDGDTRAPPNGGFGGGH</sequence>
<evidence type="ECO:0000256" key="1">
    <source>
        <dbReference type="SAM" id="MobiDB-lite"/>
    </source>
</evidence>
<feature type="region of interest" description="Disordered" evidence="1">
    <location>
        <begin position="214"/>
        <end position="258"/>
    </location>
</feature>
<reference evidence="2" key="1">
    <citation type="submission" date="2014-11" db="EMBL/GenBank/DDBJ databases">
        <authorList>
            <person name="Otto D Thomas"/>
            <person name="Naeem Raeece"/>
        </authorList>
    </citation>
    <scope>NUCLEOTIDE SEQUENCE</scope>
</reference>